<protein>
    <recommendedName>
        <fullName evidence="2">BTB domain-containing protein</fullName>
    </recommendedName>
</protein>
<feature type="region of interest" description="Disordered" evidence="1">
    <location>
        <begin position="498"/>
        <end position="519"/>
    </location>
</feature>
<dbReference type="EMBL" id="BQXU01000022">
    <property type="protein sequence ID" value="GKT48102.1"/>
    <property type="molecule type" value="Genomic_DNA"/>
</dbReference>
<proteinExistence type="predicted"/>
<accession>A0AA37P9G3</accession>
<name>A0AA37P9G3_9PEZI</name>
<dbReference type="AlphaFoldDB" id="A0AA37P9G3"/>
<comment type="caution">
    <text evidence="3">The sequence shown here is derived from an EMBL/GenBank/DDBJ whole genome shotgun (WGS) entry which is preliminary data.</text>
</comment>
<dbReference type="Proteomes" id="UP001055115">
    <property type="component" value="Unassembled WGS sequence"/>
</dbReference>
<evidence type="ECO:0000259" key="2">
    <source>
        <dbReference type="PROSITE" id="PS50097"/>
    </source>
</evidence>
<evidence type="ECO:0000313" key="3">
    <source>
        <dbReference type="EMBL" id="GKT48102.1"/>
    </source>
</evidence>
<reference evidence="3 4" key="1">
    <citation type="submission" date="2022-03" db="EMBL/GenBank/DDBJ databases">
        <title>Genome data of Colletotrichum spp.</title>
        <authorList>
            <person name="Utami Y.D."/>
            <person name="Hiruma K."/>
        </authorList>
    </citation>
    <scope>NUCLEOTIDE SEQUENCE [LARGE SCALE GENOMIC DNA]</scope>
    <source>
        <strain evidence="3 4">MAFF 239500</strain>
    </source>
</reference>
<sequence length="543" mass="59892">MAPLSWAQIAAKNHKLSPLRHQITGDGSPQAWNLNPVTSLPILTAADFPSLVGGTDSAGEERKSPAPAASRTESPCTDSDPARVGESSEEYDIVPSSLKEENFPSSHSTSPISSPTTAFATATTTTASDNEMGNTRRDRRAAKKAAEEAARQARLPSSLESVASVASVSSAPAESVAESNVALAAAVPLPEDEEDKENKEPDTDVAIISNGEDAGGISPEASVQIEDAASESTHRDGDHGRVFQASLESGRLPNFERDRRIGLFYAKETYDCAITLKDGKIVSAHREILVSESTYLAQTLPPPNEVGVTHHKLDDYDTPMISVVIFWVYMGELGGHQPDRLNMWSSSYILNNVMFYRPATLLGVKSLMKYQIDNMHKAGRFLREALNGRFFYYKFNSAKKLAGFEMPLRMAHIHLYTQNVEKEFAGEIREMKFALAQVTLAVLPFLRRQYGFIDNIQKVWEALPFPWRSQMEDFYHEGLLPDFPNCFDDNLQWVDEKTDDNSFQPQGVGSGSSRTSSMPYSQASINEMTHRLTMAGFDSGYNL</sequence>
<keyword evidence="4" id="KW-1185">Reference proteome</keyword>
<dbReference type="InterPro" id="IPR000210">
    <property type="entry name" value="BTB/POZ_dom"/>
</dbReference>
<dbReference type="GeneID" id="73329085"/>
<feature type="compositionally biased region" description="Polar residues" evidence="1">
    <location>
        <begin position="501"/>
        <end position="519"/>
    </location>
</feature>
<evidence type="ECO:0000256" key="1">
    <source>
        <dbReference type="SAM" id="MobiDB-lite"/>
    </source>
</evidence>
<evidence type="ECO:0000313" key="4">
    <source>
        <dbReference type="Proteomes" id="UP001055115"/>
    </source>
</evidence>
<organism evidence="3 4">
    <name type="scientific">Colletotrichum spaethianum</name>
    <dbReference type="NCBI Taxonomy" id="700344"/>
    <lineage>
        <taxon>Eukaryota</taxon>
        <taxon>Fungi</taxon>
        <taxon>Dikarya</taxon>
        <taxon>Ascomycota</taxon>
        <taxon>Pezizomycotina</taxon>
        <taxon>Sordariomycetes</taxon>
        <taxon>Hypocreomycetidae</taxon>
        <taxon>Glomerellales</taxon>
        <taxon>Glomerellaceae</taxon>
        <taxon>Colletotrichum</taxon>
        <taxon>Colletotrichum spaethianum species complex</taxon>
    </lineage>
</organism>
<feature type="region of interest" description="Disordered" evidence="1">
    <location>
        <begin position="51"/>
        <end position="161"/>
    </location>
</feature>
<feature type="compositionally biased region" description="Low complexity" evidence="1">
    <location>
        <begin position="152"/>
        <end position="161"/>
    </location>
</feature>
<dbReference type="PROSITE" id="PS50097">
    <property type="entry name" value="BTB"/>
    <property type="match status" value="1"/>
</dbReference>
<gene>
    <name evidence="3" type="ORF">ColSpa_08283</name>
</gene>
<feature type="domain" description="BTB" evidence="2">
    <location>
        <begin position="270"/>
        <end position="337"/>
    </location>
</feature>
<dbReference type="RefSeq" id="XP_049130452.1">
    <property type="nucleotide sequence ID" value="XM_049274495.1"/>
</dbReference>
<feature type="compositionally biased region" description="Low complexity" evidence="1">
    <location>
        <begin position="104"/>
        <end position="128"/>
    </location>
</feature>